<dbReference type="OrthoDB" id="3936451at2759"/>
<evidence type="ECO:0000256" key="2">
    <source>
        <dbReference type="ARBA" id="ARBA00022692"/>
    </source>
</evidence>
<comment type="similarity">
    <text evidence="5">Belongs to the SAT4 family.</text>
</comment>
<evidence type="ECO:0000256" key="5">
    <source>
        <dbReference type="ARBA" id="ARBA00038359"/>
    </source>
</evidence>
<comment type="caution">
    <text evidence="9">The sequence shown here is derived from an EMBL/GenBank/DDBJ whole genome shotgun (WGS) entry which is preliminary data.</text>
</comment>
<evidence type="ECO:0000256" key="1">
    <source>
        <dbReference type="ARBA" id="ARBA00004141"/>
    </source>
</evidence>
<dbReference type="PANTHER" id="PTHR33048">
    <property type="entry name" value="PTH11-LIKE INTEGRAL MEMBRANE PROTEIN (AFU_ORTHOLOGUE AFUA_5G11245)"/>
    <property type="match status" value="1"/>
</dbReference>
<protein>
    <recommendedName>
        <fullName evidence="8">Rhodopsin domain-containing protein</fullName>
    </recommendedName>
</protein>
<evidence type="ECO:0000259" key="8">
    <source>
        <dbReference type="Pfam" id="PF20684"/>
    </source>
</evidence>
<dbReference type="InterPro" id="IPR049326">
    <property type="entry name" value="Rhodopsin_dom_fungi"/>
</dbReference>
<accession>A0A8K0X0C9</accession>
<comment type="subcellular location">
    <subcellularLocation>
        <location evidence="1">Membrane</location>
        <topology evidence="1">Multi-pass membrane protein</topology>
    </subcellularLocation>
</comment>
<name>A0A8K0X0C9_9PEZI</name>
<feature type="transmembrane region" description="Helical" evidence="7">
    <location>
        <begin position="206"/>
        <end position="228"/>
    </location>
</feature>
<dbReference type="Pfam" id="PF20684">
    <property type="entry name" value="Fung_rhodopsin"/>
    <property type="match status" value="1"/>
</dbReference>
<feature type="domain" description="Rhodopsin" evidence="8">
    <location>
        <begin position="29"/>
        <end position="270"/>
    </location>
</feature>
<dbReference type="EMBL" id="JAGPXD010000006">
    <property type="protein sequence ID" value="KAH7350119.1"/>
    <property type="molecule type" value="Genomic_DNA"/>
</dbReference>
<dbReference type="InterPro" id="IPR052337">
    <property type="entry name" value="SAT4-like"/>
</dbReference>
<feature type="transmembrane region" description="Helical" evidence="7">
    <location>
        <begin position="6"/>
        <end position="27"/>
    </location>
</feature>
<keyword evidence="2 7" id="KW-0812">Transmembrane</keyword>
<feature type="transmembrane region" description="Helical" evidence="7">
    <location>
        <begin position="86"/>
        <end position="111"/>
    </location>
</feature>
<dbReference type="Proteomes" id="UP000813385">
    <property type="component" value="Unassembled WGS sequence"/>
</dbReference>
<feature type="transmembrane region" description="Helical" evidence="7">
    <location>
        <begin position="48"/>
        <end position="66"/>
    </location>
</feature>
<keyword evidence="4 7" id="KW-0472">Membrane</keyword>
<gene>
    <name evidence="9" type="ORF">B0T11DRAFT_290584</name>
</gene>
<dbReference type="AlphaFoldDB" id="A0A8K0X0C9"/>
<dbReference type="GO" id="GO:0016020">
    <property type="term" value="C:membrane"/>
    <property type="evidence" value="ECO:0007669"/>
    <property type="project" value="UniProtKB-SubCell"/>
</dbReference>
<feature type="compositionally biased region" description="Low complexity" evidence="6">
    <location>
        <begin position="311"/>
        <end position="322"/>
    </location>
</feature>
<evidence type="ECO:0000256" key="3">
    <source>
        <dbReference type="ARBA" id="ARBA00022989"/>
    </source>
</evidence>
<evidence type="ECO:0000256" key="4">
    <source>
        <dbReference type="ARBA" id="ARBA00023136"/>
    </source>
</evidence>
<dbReference type="PANTHER" id="PTHR33048:SF96">
    <property type="entry name" value="INTEGRAL MEMBRANE PROTEIN"/>
    <property type="match status" value="1"/>
</dbReference>
<sequence>MDAPGPNLGGLVIAVAALFLVLSWIIVALRMYCRLFLVRSFGMDDKTMLALLVIFSAYLGTQIYGATRGIGFHDSTISQADKTISLKIWLIGELLNVVSTCLLKISVGFFLLRFAVVRIHRWLILLFMWSTIVFGSIYLFMISFQCQPLRTYWLEGPRTPGKCWASNVILIMTITATVLNTTADWLFGTLPYFMVRSMQLPRRTKIVVIGILSIAAVGSIATIIRAIYIPTLLSGEDFLYHTTKFAIWSTVEPGMGIFAACIATLRPLLRVVLAWLGLDAPESDRSRWRNRQIAPRGETERLRRQAEGIESNSTGNHTTTTSSSLAQYSSWAQVASPVVLEPVVDVEQAK</sequence>
<feature type="transmembrane region" description="Helical" evidence="7">
    <location>
        <begin position="164"/>
        <end position="194"/>
    </location>
</feature>
<feature type="compositionally biased region" description="Basic and acidic residues" evidence="6">
    <location>
        <begin position="297"/>
        <end position="307"/>
    </location>
</feature>
<proteinExistence type="inferred from homology"/>
<evidence type="ECO:0000313" key="9">
    <source>
        <dbReference type="EMBL" id="KAH7350119.1"/>
    </source>
</evidence>
<keyword evidence="3 7" id="KW-1133">Transmembrane helix</keyword>
<evidence type="ECO:0000313" key="10">
    <source>
        <dbReference type="Proteomes" id="UP000813385"/>
    </source>
</evidence>
<organism evidence="9 10">
    <name type="scientific">Plectosphaerella cucumerina</name>
    <dbReference type="NCBI Taxonomy" id="40658"/>
    <lineage>
        <taxon>Eukaryota</taxon>
        <taxon>Fungi</taxon>
        <taxon>Dikarya</taxon>
        <taxon>Ascomycota</taxon>
        <taxon>Pezizomycotina</taxon>
        <taxon>Sordariomycetes</taxon>
        <taxon>Hypocreomycetidae</taxon>
        <taxon>Glomerellales</taxon>
        <taxon>Plectosphaerellaceae</taxon>
        <taxon>Plectosphaerella</taxon>
    </lineage>
</organism>
<feature type="transmembrane region" description="Helical" evidence="7">
    <location>
        <begin position="123"/>
        <end position="144"/>
    </location>
</feature>
<keyword evidence="10" id="KW-1185">Reference proteome</keyword>
<evidence type="ECO:0000256" key="7">
    <source>
        <dbReference type="SAM" id="Phobius"/>
    </source>
</evidence>
<feature type="region of interest" description="Disordered" evidence="6">
    <location>
        <begin position="289"/>
        <end position="322"/>
    </location>
</feature>
<reference evidence="9" key="1">
    <citation type="journal article" date="2021" name="Nat. Commun.">
        <title>Genetic determinants of endophytism in the Arabidopsis root mycobiome.</title>
        <authorList>
            <person name="Mesny F."/>
            <person name="Miyauchi S."/>
            <person name="Thiergart T."/>
            <person name="Pickel B."/>
            <person name="Atanasova L."/>
            <person name="Karlsson M."/>
            <person name="Huettel B."/>
            <person name="Barry K.W."/>
            <person name="Haridas S."/>
            <person name="Chen C."/>
            <person name="Bauer D."/>
            <person name="Andreopoulos W."/>
            <person name="Pangilinan J."/>
            <person name="LaButti K."/>
            <person name="Riley R."/>
            <person name="Lipzen A."/>
            <person name="Clum A."/>
            <person name="Drula E."/>
            <person name="Henrissat B."/>
            <person name="Kohler A."/>
            <person name="Grigoriev I.V."/>
            <person name="Martin F.M."/>
            <person name="Hacquard S."/>
        </authorList>
    </citation>
    <scope>NUCLEOTIDE SEQUENCE</scope>
    <source>
        <strain evidence="9">MPI-CAGE-AT-0016</strain>
    </source>
</reference>
<evidence type="ECO:0000256" key="6">
    <source>
        <dbReference type="SAM" id="MobiDB-lite"/>
    </source>
</evidence>